<feature type="domain" description="Phage head morphogenesis" evidence="1">
    <location>
        <begin position="38"/>
        <end position="89"/>
    </location>
</feature>
<evidence type="ECO:0000259" key="1">
    <source>
        <dbReference type="Pfam" id="PF04233"/>
    </source>
</evidence>
<accession>A0A4V2SVF8</accession>
<gene>
    <name evidence="2" type="ORF">EV663_1319</name>
</gene>
<dbReference type="NCBIfam" id="TIGR01641">
    <property type="entry name" value="phageSPP1_gp7"/>
    <property type="match status" value="1"/>
</dbReference>
<protein>
    <submittedName>
        <fullName evidence="2">SPP1 gp7 family putative phage head morphogenesis protein</fullName>
    </submittedName>
</protein>
<proteinExistence type="predicted"/>
<name>A0A4V2SVF8_9RHOB</name>
<dbReference type="Pfam" id="PF04233">
    <property type="entry name" value="Phage_Mu_F"/>
    <property type="match status" value="1"/>
</dbReference>
<organism evidence="2 3">
    <name type="scientific">Rhodovulum bhavnagarense</name>
    <dbReference type="NCBI Taxonomy" id="992286"/>
    <lineage>
        <taxon>Bacteria</taxon>
        <taxon>Pseudomonadati</taxon>
        <taxon>Pseudomonadota</taxon>
        <taxon>Alphaproteobacteria</taxon>
        <taxon>Rhodobacterales</taxon>
        <taxon>Paracoccaceae</taxon>
        <taxon>Rhodovulum</taxon>
    </lineage>
</organism>
<dbReference type="InterPro" id="IPR006528">
    <property type="entry name" value="Phage_head_morphogenesis_dom"/>
</dbReference>
<comment type="caution">
    <text evidence="2">The sequence shown here is derived from an EMBL/GenBank/DDBJ whole genome shotgun (WGS) entry which is preliminary data.</text>
</comment>
<evidence type="ECO:0000313" key="3">
    <source>
        <dbReference type="Proteomes" id="UP000295050"/>
    </source>
</evidence>
<dbReference type="AlphaFoldDB" id="A0A4V2SVF8"/>
<dbReference type="OrthoDB" id="4446543at2"/>
<evidence type="ECO:0000313" key="2">
    <source>
        <dbReference type="EMBL" id="TCP58376.1"/>
    </source>
</evidence>
<sequence length="297" mass="33525">MLKKNLSKGFSMHIDPQLYRKAFQAYLRKGTPIEWSIKQERPTTHYIWRTRGDDKVRPSHAVNNGRVFAWDDPPETGHPGEDYGCRCTAEPFMPSVDEFIEIELADTEDSGAAWSSRDFVRHYYNGRGRGVTVRETGHLSRIVAQYMTSTVTKSLQDNIAEVAREHPNGAFSDVFENTYDMTGIVFSIGDTTIGGRFTGNCVAEFGILTLSGQFEFYLEDEFADPADVGMEVVDFGETIYENIHRPLEDYLRGRVGLRPTGPQRLGIHTGEPYSITDRWAGSFSGQILADRARSRFG</sequence>
<dbReference type="Proteomes" id="UP000295050">
    <property type="component" value="Unassembled WGS sequence"/>
</dbReference>
<keyword evidence="3" id="KW-1185">Reference proteome</keyword>
<dbReference type="EMBL" id="SLXU01000031">
    <property type="protein sequence ID" value="TCP58376.1"/>
    <property type="molecule type" value="Genomic_DNA"/>
</dbReference>
<reference evidence="2 3" key="1">
    <citation type="submission" date="2019-03" db="EMBL/GenBank/DDBJ databases">
        <title>Genomic Encyclopedia of Type Strains, Phase IV (KMG-IV): sequencing the most valuable type-strain genomes for metagenomic binning, comparative biology and taxonomic classification.</title>
        <authorList>
            <person name="Goeker M."/>
        </authorList>
    </citation>
    <scope>NUCLEOTIDE SEQUENCE [LARGE SCALE GENOMIC DNA]</scope>
    <source>
        <strain evidence="2 3">DSM 24766</strain>
    </source>
</reference>